<evidence type="ECO:0000256" key="1">
    <source>
        <dbReference type="ARBA" id="ARBA00004651"/>
    </source>
</evidence>
<evidence type="ECO:0000259" key="8">
    <source>
        <dbReference type="Pfam" id="PF05231"/>
    </source>
</evidence>
<feature type="compositionally biased region" description="Basic and acidic residues" evidence="6">
    <location>
        <begin position="334"/>
        <end position="346"/>
    </location>
</feature>
<evidence type="ECO:0000256" key="3">
    <source>
        <dbReference type="ARBA" id="ARBA00022692"/>
    </source>
</evidence>
<evidence type="ECO:0000256" key="2">
    <source>
        <dbReference type="ARBA" id="ARBA00022475"/>
    </source>
</evidence>
<dbReference type="InterPro" id="IPR007895">
    <property type="entry name" value="MASE1"/>
</dbReference>
<evidence type="ECO:0000256" key="4">
    <source>
        <dbReference type="ARBA" id="ARBA00022989"/>
    </source>
</evidence>
<evidence type="ECO:0000256" key="7">
    <source>
        <dbReference type="SAM" id="Phobius"/>
    </source>
</evidence>
<protein>
    <submittedName>
        <fullName evidence="9">Integral membrane sensor domain MASE1</fullName>
    </submittedName>
</protein>
<dbReference type="GO" id="GO:0005886">
    <property type="term" value="C:plasma membrane"/>
    <property type="evidence" value="ECO:0007669"/>
    <property type="project" value="UniProtKB-SubCell"/>
</dbReference>
<keyword evidence="10" id="KW-1185">Reference proteome</keyword>
<keyword evidence="3 7" id="KW-0812">Transmembrane</keyword>
<sequence length="361" mass="38410">MKTAARLTTLQTAATVIARLLIVAAAYSAVAQVGLLLALVRDQVTPLWPATGVALVFLYRWGLSVAPGITLGAVLVNLPIASTLWSVAMISAGNTLAPVCAYLLLRATGFRSQLDRLKDALLLVFLGAFTGMAISSTAGSLALLWSDAISADRFCAVWLVWWTGDALGVLVVVPLTLTALTLLSGRLPWRDHPWRWVEAGALLACTIGVGVFITTTSLRLLFLVFPFLIWAALRFQLVGAAPCALIVSVLAIVAAAHEYGPFAQIGLVERMVILQAFNGSVALTALLLAVVTTERNEARKAIERACTQLAAAVATLPPGAVLLQGSLRKMVKEARSRTQEEVHRNGSDPSSTCPARHSARR</sequence>
<feature type="transmembrane region" description="Helical" evidence="7">
    <location>
        <begin position="201"/>
        <end position="229"/>
    </location>
</feature>
<keyword evidence="4 7" id="KW-1133">Transmembrane helix</keyword>
<evidence type="ECO:0000256" key="6">
    <source>
        <dbReference type="SAM" id="MobiDB-lite"/>
    </source>
</evidence>
<keyword evidence="5 7" id="KW-0472">Membrane</keyword>
<dbReference type="eggNOG" id="COG3447">
    <property type="taxonomic scope" value="Bacteria"/>
</dbReference>
<gene>
    <name evidence="9" type="ORF">SAMN04489726_1125</name>
</gene>
<feature type="transmembrane region" description="Helical" evidence="7">
    <location>
        <begin position="52"/>
        <end position="78"/>
    </location>
</feature>
<proteinExistence type="predicted"/>
<feature type="transmembrane region" description="Helical" evidence="7">
    <location>
        <begin position="267"/>
        <end position="289"/>
    </location>
</feature>
<keyword evidence="2" id="KW-1003">Cell membrane</keyword>
<accession>A0A1G9SF71</accession>
<feature type="transmembrane region" description="Helical" evidence="7">
    <location>
        <begin position="166"/>
        <end position="189"/>
    </location>
</feature>
<reference evidence="9 10" key="1">
    <citation type="submission" date="2016-10" db="EMBL/GenBank/DDBJ databases">
        <authorList>
            <person name="de Groot N.N."/>
        </authorList>
    </citation>
    <scope>NUCLEOTIDE SEQUENCE [LARGE SCALE GENOMIC DNA]</scope>
    <source>
        <strain evidence="9 10">DSM 44149</strain>
    </source>
</reference>
<evidence type="ECO:0000313" key="9">
    <source>
        <dbReference type="EMBL" id="SDM34051.1"/>
    </source>
</evidence>
<organism evidence="9 10">
    <name type="scientific">Allokutzneria albata</name>
    <name type="common">Kibdelosporangium albatum</name>
    <dbReference type="NCBI Taxonomy" id="211114"/>
    <lineage>
        <taxon>Bacteria</taxon>
        <taxon>Bacillati</taxon>
        <taxon>Actinomycetota</taxon>
        <taxon>Actinomycetes</taxon>
        <taxon>Pseudonocardiales</taxon>
        <taxon>Pseudonocardiaceae</taxon>
        <taxon>Allokutzneria</taxon>
    </lineage>
</organism>
<dbReference type="Proteomes" id="UP000183376">
    <property type="component" value="Chromosome I"/>
</dbReference>
<feature type="transmembrane region" description="Helical" evidence="7">
    <location>
        <begin position="84"/>
        <end position="108"/>
    </location>
</feature>
<evidence type="ECO:0000256" key="5">
    <source>
        <dbReference type="ARBA" id="ARBA00023136"/>
    </source>
</evidence>
<comment type="subcellular location">
    <subcellularLocation>
        <location evidence="1">Cell membrane</location>
        <topology evidence="1">Multi-pass membrane protein</topology>
    </subcellularLocation>
</comment>
<evidence type="ECO:0000313" key="10">
    <source>
        <dbReference type="Proteomes" id="UP000183376"/>
    </source>
</evidence>
<dbReference type="AlphaFoldDB" id="A0A1G9SF71"/>
<feature type="transmembrane region" description="Helical" evidence="7">
    <location>
        <begin position="235"/>
        <end position="255"/>
    </location>
</feature>
<dbReference type="STRING" id="211114.SAMN04489726_1125"/>
<dbReference type="Pfam" id="PF05231">
    <property type="entry name" value="MASE1"/>
    <property type="match status" value="1"/>
</dbReference>
<feature type="transmembrane region" description="Helical" evidence="7">
    <location>
        <begin position="16"/>
        <end position="40"/>
    </location>
</feature>
<dbReference type="EMBL" id="LT629701">
    <property type="protein sequence ID" value="SDM34051.1"/>
    <property type="molecule type" value="Genomic_DNA"/>
</dbReference>
<feature type="domain" description="MASE1" evidence="8">
    <location>
        <begin position="20"/>
        <end position="295"/>
    </location>
</feature>
<name>A0A1G9SF71_ALLAB</name>
<feature type="transmembrane region" description="Helical" evidence="7">
    <location>
        <begin position="120"/>
        <end position="146"/>
    </location>
</feature>
<feature type="region of interest" description="Disordered" evidence="6">
    <location>
        <begin position="334"/>
        <end position="361"/>
    </location>
</feature>